<evidence type="ECO:0000256" key="2">
    <source>
        <dbReference type="ARBA" id="ARBA00006275"/>
    </source>
</evidence>
<evidence type="ECO:0000313" key="10">
    <source>
        <dbReference type="Proteomes" id="UP001055105"/>
    </source>
</evidence>
<dbReference type="InterPro" id="IPR033985">
    <property type="entry name" value="SusD-like_N"/>
</dbReference>
<dbReference type="GO" id="GO:0009279">
    <property type="term" value="C:cell outer membrane"/>
    <property type="evidence" value="ECO:0007669"/>
    <property type="project" value="UniProtKB-SubCell"/>
</dbReference>
<dbReference type="InterPro" id="IPR012944">
    <property type="entry name" value="SusD_RagB_dom"/>
</dbReference>
<reference evidence="9" key="1">
    <citation type="submission" date="2022-01" db="EMBL/GenBank/DDBJ databases">
        <title>Novel bile acid biosynthetic pathways are enriched in the microbiome of centenarians.</title>
        <authorList>
            <person name="Sato Y."/>
            <person name="Atarashi K."/>
            <person name="Plichta R.D."/>
            <person name="Arai Y."/>
            <person name="Sasajima S."/>
            <person name="Kearney M.S."/>
            <person name="Suda W."/>
            <person name="Takeshita K."/>
            <person name="Sasaki T."/>
            <person name="Okamoto S."/>
            <person name="Skelly N.A."/>
            <person name="Okamura Y."/>
            <person name="Vlamakis H."/>
            <person name="Li Y."/>
            <person name="Tanoue T."/>
            <person name="Takei H."/>
            <person name="Nittono H."/>
            <person name="Narushima S."/>
            <person name="Irie J."/>
            <person name="Itoh H."/>
            <person name="Moriya K."/>
            <person name="Sugiura Y."/>
            <person name="Suematsu M."/>
            <person name="Moritoki N."/>
            <person name="Shibata S."/>
            <person name="Littman R.D."/>
            <person name="Fischbach A.M."/>
            <person name="Uwamino Y."/>
            <person name="Inoue T."/>
            <person name="Honda A."/>
            <person name="Hattori M."/>
            <person name="Murai T."/>
            <person name="Xavier J.R."/>
            <person name="Hirose N."/>
            <person name="Honda K."/>
        </authorList>
    </citation>
    <scope>NUCLEOTIDE SEQUENCE</scope>
    <source>
        <strain evidence="9">CE91-St16</strain>
    </source>
</reference>
<gene>
    <name evidence="9" type="ORF">CE91St16_24740</name>
</gene>
<evidence type="ECO:0000259" key="8">
    <source>
        <dbReference type="Pfam" id="PF14322"/>
    </source>
</evidence>
<sequence>MNMKTFYSKALKYTAALLLCTATAGCTSFLDEKTYSFVSGDDLYTTAANAELALTGVYDILNAGAIQGTGNQPLWGRGMHYLMMLGDEIAPNGISDPHHQIIASCGYNEEADFVSMAWFGLFVGIDRANHIIQKVPAIDMDPKRRDEIVNEAKLLRGLYRLYQAWLWGEVPLPNTPNSSAEAPREPLDKVYACIEEDLDKAYKELPDRNSNVNGRVNKWTAGGYLLKMYTYLASCKENRVGRELGSPTNSFDWVDAEACWKKAAAIAEDIYAHSGYKLIKPYHYNFLADTKSSQKEECMMVVQTGAGGSNEYFLFAYWAGPQGNVGTNGGGYGWIRPTGELSDKYVTEDSRMGWNLCGSLGNNVTDYTTINGAKYFSPVALYASGANLCHGKFRQSDPAVRTSQGIPTWASNIDFPMLRFADIVLLYAEALYKTGDESLARELVEEVRERACTDTDGKLNESALNAMNSAYYKTDFMEELLDERSRELCVEGWRRIDLIRTGKMTEVIGNMKTVNDAGNKYYYFAPQMEPIKNNYKPYKIWMPVPKREREVNKNLSQNPGYTQTI</sequence>
<dbReference type="Pfam" id="PF14322">
    <property type="entry name" value="SusD-like_3"/>
    <property type="match status" value="1"/>
</dbReference>
<feature type="signal peptide" evidence="6">
    <location>
        <begin position="1"/>
        <end position="24"/>
    </location>
</feature>
<dbReference type="PROSITE" id="PS51257">
    <property type="entry name" value="PROKAR_LIPOPROTEIN"/>
    <property type="match status" value="1"/>
</dbReference>
<evidence type="ECO:0000313" key="9">
    <source>
        <dbReference type="EMBL" id="GKI19566.1"/>
    </source>
</evidence>
<protein>
    <submittedName>
        <fullName evidence="9">Membrane protein</fullName>
    </submittedName>
</protein>
<proteinExistence type="inferred from homology"/>
<feature type="chain" id="PRO_5041404707" evidence="6">
    <location>
        <begin position="25"/>
        <end position="565"/>
    </location>
</feature>
<evidence type="ECO:0000256" key="3">
    <source>
        <dbReference type="ARBA" id="ARBA00022729"/>
    </source>
</evidence>
<dbReference type="Proteomes" id="UP001055105">
    <property type="component" value="Unassembled WGS sequence"/>
</dbReference>
<dbReference type="Gene3D" id="1.25.40.390">
    <property type="match status" value="1"/>
</dbReference>
<keyword evidence="3 6" id="KW-0732">Signal</keyword>
<comment type="similarity">
    <text evidence="2">Belongs to the SusD family.</text>
</comment>
<dbReference type="InterPro" id="IPR011990">
    <property type="entry name" value="TPR-like_helical_dom_sf"/>
</dbReference>
<keyword evidence="4" id="KW-0472">Membrane</keyword>
<evidence type="ECO:0000256" key="4">
    <source>
        <dbReference type="ARBA" id="ARBA00023136"/>
    </source>
</evidence>
<keyword evidence="5" id="KW-0998">Cell outer membrane</keyword>
<evidence type="ECO:0000259" key="7">
    <source>
        <dbReference type="Pfam" id="PF07980"/>
    </source>
</evidence>
<dbReference type="SUPFAM" id="SSF48452">
    <property type="entry name" value="TPR-like"/>
    <property type="match status" value="1"/>
</dbReference>
<feature type="domain" description="SusD-like N-terminal" evidence="8">
    <location>
        <begin position="107"/>
        <end position="229"/>
    </location>
</feature>
<accession>A0AA37KPB0</accession>
<name>A0AA37KPB0_9BACT</name>
<dbReference type="EMBL" id="BQOL01000002">
    <property type="protein sequence ID" value="GKI19566.1"/>
    <property type="molecule type" value="Genomic_DNA"/>
</dbReference>
<comment type="subcellular location">
    <subcellularLocation>
        <location evidence="1">Cell outer membrane</location>
    </subcellularLocation>
</comment>
<evidence type="ECO:0000256" key="5">
    <source>
        <dbReference type="ARBA" id="ARBA00023237"/>
    </source>
</evidence>
<dbReference type="Pfam" id="PF07980">
    <property type="entry name" value="SusD_RagB"/>
    <property type="match status" value="1"/>
</dbReference>
<feature type="domain" description="RagB/SusD" evidence="7">
    <location>
        <begin position="346"/>
        <end position="561"/>
    </location>
</feature>
<evidence type="ECO:0000256" key="6">
    <source>
        <dbReference type="SAM" id="SignalP"/>
    </source>
</evidence>
<dbReference type="AlphaFoldDB" id="A0AA37KPB0"/>
<comment type="caution">
    <text evidence="9">The sequence shown here is derived from an EMBL/GenBank/DDBJ whole genome shotgun (WGS) entry which is preliminary data.</text>
</comment>
<organism evidence="9 10">
    <name type="scientific">Alistipes finegoldii</name>
    <dbReference type="NCBI Taxonomy" id="214856"/>
    <lineage>
        <taxon>Bacteria</taxon>
        <taxon>Pseudomonadati</taxon>
        <taxon>Bacteroidota</taxon>
        <taxon>Bacteroidia</taxon>
        <taxon>Bacteroidales</taxon>
        <taxon>Rikenellaceae</taxon>
        <taxon>Alistipes</taxon>
    </lineage>
</organism>
<evidence type="ECO:0000256" key="1">
    <source>
        <dbReference type="ARBA" id="ARBA00004442"/>
    </source>
</evidence>